<organism evidence="2 3">
    <name type="scientific">Paenibacillus spiritus</name>
    <dbReference type="NCBI Taxonomy" id="2496557"/>
    <lineage>
        <taxon>Bacteria</taxon>
        <taxon>Bacillati</taxon>
        <taxon>Bacillota</taxon>
        <taxon>Bacilli</taxon>
        <taxon>Bacillales</taxon>
        <taxon>Paenibacillaceae</taxon>
        <taxon>Paenibacillus</taxon>
    </lineage>
</organism>
<proteinExistence type="predicted"/>
<dbReference type="EMBL" id="VYKK01000001">
    <property type="protein sequence ID" value="KAA9008662.1"/>
    <property type="molecule type" value="Genomic_DNA"/>
</dbReference>
<protein>
    <submittedName>
        <fullName evidence="2">Pentapeptide repeat-containing protein</fullName>
    </submittedName>
</protein>
<feature type="compositionally biased region" description="Gly residues" evidence="1">
    <location>
        <begin position="194"/>
        <end position="206"/>
    </location>
</feature>
<dbReference type="SUPFAM" id="SSF141571">
    <property type="entry name" value="Pentapeptide repeat-like"/>
    <property type="match status" value="1"/>
</dbReference>
<dbReference type="Pfam" id="PF00805">
    <property type="entry name" value="Pentapeptide"/>
    <property type="match status" value="1"/>
</dbReference>
<name>A0A5J5GME0_9BACL</name>
<comment type="caution">
    <text evidence="2">The sequence shown here is derived from an EMBL/GenBank/DDBJ whole genome shotgun (WGS) entry which is preliminary data.</text>
</comment>
<dbReference type="InterPro" id="IPR001646">
    <property type="entry name" value="5peptide_repeat"/>
</dbReference>
<evidence type="ECO:0000313" key="2">
    <source>
        <dbReference type="EMBL" id="KAA9008662.1"/>
    </source>
</evidence>
<dbReference type="PANTHER" id="PTHR14136:SF37">
    <property type="entry name" value="PENTAPEPTIDE REPEAT-CONTAINING PROTEIN"/>
    <property type="match status" value="1"/>
</dbReference>
<sequence>MRLPENLRPDCERCLGLCCAALPFARSADFAFDKMAGAPCPHLTAECRCGIHAELRERGMKGCTVYECFGAGQKLTQVTYKGRSWQDHPEQREEMFAVFTVLQQLHEMLALLTEAGWRAEGLLAEEAAAERERLALLAELAPAELLALAIGPLRVQVGGLLRRVSAEVRARADAGREMSGPPHRRSGAAAARGAAGGKRPGGGGSAAGRDRIGAKLRGADMAGADLRGTLLIAADLRGANLRSADLLGADLRDADLCGADLRGALFLTQPQLNAARGDGAARLPEHLRRPDHWPLA</sequence>
<dbReference type="RefSeq" id="WP_150456293.1">
    <property type="nucleotide sequence ID" value="NZ_VYKK01000001.1"/>
</dbReference>
<feature type="region of interest" description="Disordered" evidence="1">
    <location>
        <begin position="172"/>
        <end position="210"/>
    </location>
</feature>
<dbReference type="InterPro" id="IPR051082">
    <property type="entry name" value="Pentapeptide-BTB/POZ_domain"/>
</dbReference>
<dbReference type="OrthoDB" id="154708at2"/>
<evidence type="ECO:0000313" key="3">
    <source>
        <dbReference type="Proteomes" id="UP000367750"/>
    </source>
</evidence>
<keyword evidence="3" id="KW-1185">Reference proteome</keyword>
<dbReference type="Gene3D" id="2.160.20.80">
    <property type="entry name" value="E3 ubiquitin-protein ligase SopA"/>
    <property type="match status" value="1"/>
</dbReference>
<evidence type="ECO:0000256" key="1">
    <source>
        <dbReference type="SAM" id="MobiDB-lite"/>
    </source>
</evidence>
<dbReference type="Proteomes" id="UP000367750">
    <property type="component" value="Unassembled WGS sequence"/>
</dbReference>
<dbReference type="PANTHER" id="PTHR14136">
    <property type="entry name" value="BTB_POZ DOMAIN-CONTAINING PROTEIN KCTD9"/>
    <property type="match status" value="1"/>
</dbReference>
<reference evidence="2 3" key="1">
    <citation type="submission" date="2019-09" db="EMBL/GenBank/DDBJ databases">
        <title>Bacillus ochoae sp. nov., Paenibacillus whitsoniae sp. nov., Paenibacillus spiritus sp. nov. Isolated from the Mars Exploration Rover during spacecraft assembly.</title>
        <authorList>
            <person name="Seuylemezian A."/>
            <person name="Vaishampayan P."/>
        </authorList>
    </citation>
    <scope>NUCLEOTIDE SEQUENCE [LARGE SCALE GENOMIC DNA]</scope>
    <source>
        <strain evidence="2 3">MER_111</strain>
    </source>
</reference>
<dbReference type="AlphaFoldDB" id="A0A5J5GME0"/>
<accession>A0A5J5GME0</accession>
<gene>
    <name evidence="2" type="ORF">F4V43_00595</name>
</gene>